<dbReference type="PRINTS" id="PR00039">
    <property type="entry name" value="HTHLYSR"/>
</dbReference>
<gene>
    <name evidence="6" type="ORF">I6I06_24485</name>
</gene>
<keyword evidence="2" id="KW-0805">Transcription regulation</keyword>
<dbReference type="PANTHER" id="PTHR30537:SF74">
    <property type="entry name" value="HTH-TYPE TRANSCRIPTIONAL REGULATOR TRPI"/>
    <property type="match status" value="1"/>
</dbReference>
<protein>
    <submittedName>
        <fullName evidence="6">LysR family transcriptional regulator</fullName>
    </submittedName>
</protein>
<evidence type="ECO:0000256" key="4">
    <source>
        <dbReference type="ARBA" id="ARBA00023163"/>
    </source>
</evidence>
<dbReference type="InterPro" id="IPR000847">
    <property type="entry name" value="LysR_HTH_N"/>
</dbReference>
<dbReference type="RefSeq" id="WP_042325905.1">
    <property type="nucleotide sequence ID" value="NZ_CP066076.1"/>
</dbReference>
<reference evidence="6 7" key="1">
    <citation type="submission" date="2020-12" db="EMBL/GenBank/DDBJ databases">
        <title>FDA dAtabase for Regulatory Grade micrObial Sequences (FDA-ARGOS): Supporting development and validation of Infectious Disease Dx tests.</title>
        <authorList>
            <person name="Nelson B."/>
            <person name="Plummer A."/>
            <person name="Tallon L."/>
            <person name="Sadzewicz L."/>
            <person name="Zhao X."/>
            <person name="Boylan J."/>
            <person name="Ott S."/>
            <person name="Bowen H."/>
            <person name="Vavikolanu K."/>
            <person name="Mehta A."/>
            <person name="Aluvathingal J."/>
            <person name="Nadendla S."/>
            <person name="Myers T."/>
            <person name="Yan Y."/>
            <person name="Sichtig H."/>
        </authorList>
    </citation>
    <scope>NUCLEOTIDE SEQUENCE [LARGE SCALE GENOMIC DNA]</scope>
    <source>
        <strain evidence="6 7">FDAARGOS_1049</strain>
    </source>
</reference>
<dbReference type="GO" id="GO:0003700">
    <property type="term" value="F:DNA-binding transcription factor activity"/>
    <property type="evidence" value="ECO:0007669"/>
    <property type="project" value="InterPro"/>
</dbReference>
<dbReference type="Proteomes" id="UP000595610">
    <property type="component" value="Chromosome 2"/>
</dbReference>
<dbReference type="AlphaFoldDB" id="A0A7T4N638"/>
<dbReference type="EMBL" id="CP066076">
    <property type="protein sequence ID" value="QQC65947.1"/>
    <property type="molecule type" value="Genomic_DNA"/>
</dbReference>
<evidence type="ECO:0000256" key="2">
    <source>
        <dbReference type="ARBA" id="ARBA00023015"/>
    </source>
</evidence>
<dbReference type="Pfam" id="PF03466">
    <property type="entry name" value="LysR_substrate"/>
    <property type="match status" value="1"/>
</dbReference>
<dbReference type="KEGG" id="pgis:I6I06_24485"/>
<dbReference type="InterPro" id="IPR036390">
    <property type="entry name" value="WH_DNA-bd_sf"/>
</dbReference>
<dbReference type="Gene3D" id="3.40.190.10">
    <property type="entry name" value="Periplasmic binding protein-like II"/>
    <property type="match status" value="2"/>
</dbReference>
<sequence length="317" mass="34283">MPLRLPPLPALRFFEAAGRHQSFKLAAAELNVTPSAVSHGIVGLEQALGVELFVREPRGISLTATGADYLSYVSEAFSLIAIGTQRLPNHRADRPIALSCAPTFASRWLLPRLASFRARWPKVNVSVDTSHRQVGFPVDGFDFAIRLSRSPVAGTAWTRLFGERFVPVCSPAYLHCLRDEHGNLEVNRATLIHVNAASEDWQAWLDASGADGFDLSGGLRVDTIQLAFEAAAMGLGIALGRRPLVDGELASGTLVEACSPTIDSAGAYWLVSAESTESAQRRPELLDFKRWLVSEAGQFDPLAEVNADDPRATHASA</sequence>
<dbReference type="Gene3D" id="1.10.10.10">
    <property type="entry name" value="Winged helix-like DNA-binding domain superfamily/Winged helix DNA-binding domain"/>
    <property type="match status" value="1"/>
</dbReference>
<evidence type="ECO:0000313" key="7">
    <source>
        <dbReference type="Proteomes" id="UP000595610"/>
    </source>
</evidence>
<dbReference type="GO" id="GO:0006351">
    <property type="term" value="P:DNA-templated transcription"/>
    <property type="evidence" value="ECO:0007669"/>
    <property type="project" value="TreeGrafter"/>
</dbReference>
<keyword evidence="4" id="KW-0804">Transcription</keyword>
<dbReference type="SUPFAM" id="SSF53850">
    <property type="entry name" value="Periplasmic binding protein-like II"/>
    <property type="match status" value="1"/>
</dbReference>
<dbReference type="InterPro" id="IPR005119">
    <property type="entry name" value="LysR_subst-bd"/>
</dbReference>
<dbReference type="InterPro" id="IPR036388">
    <property type="entry name" value="WH-like_DNA-bd_sf"/>
</dbReference>
<evidence type="ECO:0000313" key="6">
    <source>
        <dbReference type="EMBL" id="QQC65947.1"/>
    </source>
</evidence>
<dbReference type="InterPro" id="IPR058163">
    <property type="entry name" value="LysR-type_TF_proteobact-type"/>
</dbReference>
<comment type="similarity">
    <text evidence="1">Belongs to the LysR transcriptional regulatory family.</text>
</comment>
<name>A0A7T4N638_9BURK</name>
<keyword evidence="3" id="KW-0238">DNA-binding</keyword>
<organism evidence="6 7">
    <name type="scientific">Paraburkholderia ginsengisoli</name>
    <dbReference type="NCBI Taxonomy" id="311231"/>
    <lineage>
        <taxon>Bacteria</taxon>
        <taxon>Pseudomonadati</taxon>
        <taxon>Pseudomonadota</taxon>
        <taxon>Betaproteobacteria</taxon>
        <taxon>Burkholderiales</taxon>
        <taxon>Burkholderiaceae</taxon>
        <taxon>Paraburkholderia</taxon>
    </lineage>
</organism>
<evidence type="ECO:0000256" key="3">
    <source>
        <dbReference type="ARBA" id="ARBA00023125"/>
    </source>
</evidence>
<evidence type="ECO:0000259" key="5">
    <source>
        <dbReference type="PROSITE" id="PS50931"/>
    </source>
</evidence>
<proteinExistence type="inferred from homology"/>
<keyword evidence="7" id="KW-1185">Reference proteome</keyword>
<dbReference type="SUPFAM" id="SSF46785">
    <property type="entry name" value="Winged helix' DNA-binding domain"/>
    <property type="match status" value="1"/>
</dbReference>
<feature type="domain" description="HTH lysR-type" evidence="5">
    <location>
        <begin position="6"/>
        <end position="63"/>
    </location>
</feature>
<accession>A0A7T4N638</accession>
<dbReference type="GO" id="GO:0043565">
    <property type="term" value="F:sequence-specific DNA binding"/>
    <property type="evidence" value="ECO:0007669"/>
    <property type="project" value="TreeGrafter"/>
</dbReference>
<dbReference type="CDD" id="cd08432">
    <property type="entry name" value="PBP2_GcdR_TrpI_HvrB_AmpR_like"/>
    <property type="match status" value="1"/>
</dbReference>
<dbReference type="PANTHER" id="PTHR30537">
    <property type="entry name" value="HTH-TYPE TRANSCRIPTIONAL REGULATOR"/>
    <property type="match status" value="1"/>
</dbReference>
<dbReference type="PROSITE" id="PS50931">
    <property type="entry name" value="HTH_LYSR"/>
    <property type="match status" value="1"/>
</dbReference>
<evidence type="ECO:0000256" key="1">
    <source>
        <dbReference type="ARBA" id="ARBA00009437"/>
    </source>
</evidence>
<dbReference type="Pfam" id="PF00126">
    <property type="entry name" value="HTH_1"/>
    <property type="match status" value="1"/>
</dbReference>